<gene>
    <name evidence="2" type="ORF">KME32_23835</name>
</gene>
<accession>A0A951Q1P1</accession>
<reference evidence="2" key="2">
    <citation type="journal article" date="2022" name="Microbiol. Resour. Announc.">
        <title>Metagenome Sequencing to Explore Phylogenomics of Terrestrial Cyanobacteria.</title>
        <authorList>
            <person name="Ward R.D."/>
            <person name="Stajich J.E."/>
            <person name="Johansen J.R."/>
            <person name="Huntemann M."/>
            <person name="Clum A."/>
            <person name="Foster B."/>
            <person name="Foster B."/>
            <person name="Roux S."/>
            <person name="Palaniappan K."/>
            <person name="Varghese N."/>
            <person name="Mukherjee S."/>
            <person name="Reddy T.B.K."/>
            <person name="Daum C."/>
            <person name="Copeland A."/>
            <person name="Chen I.A."/>
            <person name="Ivanova N.N."/>
            <person name="Kyrpides N.C."/>
            <person name="Shapiro N."/>
            <person name="Eloe-Fadrosh E.A."/>
            <person name="Pietrasiak N."/>
        </authorList>
    </citation>
    <scope>NUCLEOTIDE SEQUENCE</scope>
    <source>
        <strain evidence="2">JT2-VF2</strain>
    </source>
</reference>
<protein>
    <submittedName>
        <fullName evidence="2">Uncharacterized protein</fullName>
    </submittedName>
</protein>
<comment type="caution">
    <text evidence="2">The sequence shown here is derived from an EMBL/GenBank/DDBJ whole genome shotgun (WGS) entry which is preliminary data.</text>
</comment>
<keyword evidence="1" id="KW-0472">Membrane</keyword>
<dbReference type="Proteomes" id="UP000715781">
    <property type="component" value="Unassembled WGS sequence"/>
</dbReference>
<dbReference type="EMBL" id="JAHHHN010000018">
    <property type="protein sequence ID" value="MBW4564115.1"/>
    <property type="molecule type" value="Genomic_DNA"/>
</dbReference>
<organism evidence="2 3">
    <name type="scientific">Mojavia pulchra JT2-VF2</name>
    <dbReference type="NCBI Taxonomy" id="287848"/>
    <lineage>
        <taxon>Bacteria</taxon>
        <taxon>Bacillati</taxon>
        <taxon>Cyanobacteriota</taxon>
        <taxon>Cyanophyceae</taxon>
        <taxon>Nostocales</taxon>
        <taxon>Nostocaceae</taxon>
    </lineage>
</organism>
<keyword evidence="1" id="KW-1133">Transmembrane helix</keyword>
<evidence type="ECO:0000313" key="2">
    <source>
        <dbReference type="EMBL" id="MBW4564115.1"/>
    </source>
</evidence>
<dbReference type="AlphaFoldDB" id="A0A951Q1P1"/>
<proteinExistence type="predicted"/>
<reference evidence="2" key="1">
    <citation type="submission" date="2021-05" db="EMBL/GenBank/DDBJ databases">
        <authorList>
            <person name="Pietrasiak N."/>
            <person name="Ward R."/>
            <person name="Stajich J.E."/>
            <person name="Kurbessoian T."/>
        </authorList>
    </citation>
    <scope>NUCLEOTIDE SEQUENCE</scope>
    <source>
        <strain evidence="2">JT2-VF2</strain>
    </source>
</reference>
<keyword evidence="1" id="KW-0812">Transmembrane</keyword>
<sequence length="95" mass="10681">MFRSAPQQASGAFHPAFSFNQHLLVFLYLPFLAVSARGIACFSLFRGEKLTLTAIAAASTCRWVKRVNKITRQRLLPQLGDLLLARLSRRCKSKT</sequence>
<feature type="transmembrane region" description="Helical" evidence="1">
    <location>
        <begin position="23"/>
        <end position="45"/>
    </location>
</feature>
<evidence type="ECO:0000256" key="1">
    <source>
        <dbReference type="SAM" id="Phobius"/>
    </source>
</evidence>
<evidence type="ECO:0000313" key="3">
    <source>
        <dbReference type="Proteomes" id="UP000715781"/>
    </source>
</evidence>
<name>A0A951Q1P1_9NOST</name>